<evidence type="ECO:0000256" key="1">
    <source>
        <dbReference type="SAM" id="MobiDB-lite"/>
    </source>
</evidence>
<feature type="region of interest" description="Disordered" evidence="1">
    <location>
        <begin position="437"/>
        <end position="460"/>
    </location>
</feature>
<dbReference type="AlphaFoldDB" id="A0AAN4ZF79"/>
<evidence type="ECO:0000313" key="3">
    <source>
        <dbReference type="Proteomes" id="UP001328107"/>
    </source>
</evidence>
<accession>A0AAN4ZF79</accession>
<keyword evidence="3" id="KW-1185">Reference proteome</keyword>
<dbReference type="PANTHER" id="PTHR34721">
    <property type="entry name" value="PROTEIN CBG09734"/>
    <property type="match status" value="1"/>
</dbReference>
<proteinExistence type="predicted"/>
<comment type="caution">
    <text evidence="2">The sequence shown here is derived from an EMBL/GenBank/DDBJ whole genome shotgun (WGS) entry which is preliminary data.</text>
</comment>
<sequence length="691" mass="75686">MNRVKLNLSECNIGINIATFSVNSLECVVCMENSLDEFGECGSQFRFDCASYASNFGMNEKIFCRTTRKRELNNTYTIAKECISERDHHRTFVKKDYPLEDECDLLEVDGTEIAYCLCRGERCNQKPIAEQFMSFEEKHPELFGDLDEEIPSTSFETEAAPKRVEFDSRQSSVHQSRLSPILPLSKASAVKKPNLSPIMPINDPRSIINDNSLRRTQPSFEISKDVVDEGKERSVLPSRGLDASLNIHKITVGNGKLPNKETELSPWSSARSLAEGPVPSSPIAVASLRCMQCGEGGLADSVTDCLLQASVSCKHEQSFCFTRHILIASGQNAIEKMCVSQEALIAEYGQSLDLSKREIQCTSISGGRMRVCVCGDEDNCNQRNVEEQLALSPASRNSVVKAASATLSQPVVPIDLGSELASSHAVAINGIASSSAAISPDSKPIVPVGAEPTPATTTTRSVKIPTGLHCSVCSSGDLSDPTADCPTVTRMACMALPGERSYCLTRQTQLSNGLFTMEKTCMTGIEFSDDFPDEKSAPGCGTAFDGLVNYCLCTADMCNQDSLLSQAAENIPDASARNHRSTTTTTRPLINQMKLHEEEPVQIAMEEDLEQPSIEPVPSHKISEIPDLNTRLIEPVEEEAPEPTEEDKAKIQKMLREQQWKDDTERLTEKSVNSMASLATIILVLTIFLVQ</sequence>
<evidence type="ECO:0000313" key="2">
    <source>
        <dbReference type="EMBL" id="GMR39676.1"/>
    </source>
</evidence>
<organism evidence="2 3">
    <name type="scientific">Pristionchus mayeri</name>
    <dbReference type="NCBI Taxonomy" id="1317129"/>
    <lineage>
        <taxon>Eukaryota</taxon>
        <taxon>Metazoa</taxon>
        <taxon>Ecdysozoa</taxon>
        <taxon>Nematoda</taxon>
        <taxon>Chromadorea</taxon>
        <taxon>Rhabditida</taxon>
        <taxon>Rhabditina</taxon>
        <taxon>Diplogasteromorpha</taxon>
        <taxon>Diplogasteroidea</taxon>
        <taxon>Neodiplogasteridae</taxon>
        <taxon>Pristionchus</taxon>
    </lineage>
</organism>
<reference evidence="3" key="1">
    <citation type="submission" date="2022-10" db="EMBL/GenBank/DDBJ databases">
        <title>Genome assembly of Pristionchus species.</title>
        <authorList>
            <person name="Yoshida K."/>
            <person name="Sommer R.J."/>
        </authorList>
    </citation>
    <scope>NUCLEOTIDE SEQUENCE [LARGE SCALE GENOMIC DNA]</scope>
    <source>
        <strain evidence="3">RS5460</strain>
    </source>
</reference>
<gene>
    <name evidence="2" type="ORF">PMAYCL1PPCAC_09871</name>
</gene>
<dbReference type="EMBL" id="BTRK01000002">
    <property type="protein sequence ID" value="GMR39676.1"/>
    <property type="molecule type" value="Genomic_DNA"/>
</dbReference>
<dbReference type="Proteomes" id="UP001328107">
    <property type="component" value="Unassembled WGS sequence"/>
</dbReference>
<dbReference type="PANTHER" id="PTHR34721:SF12">
    <property type="entry name" value="PROTEIN QUIVER"/>
    <property type="match status" value="1"/>
</dbReference>
<name>A0AAN4ZF79_9BILA</name>
<protein>
    <submittedName>
        <fullName evidence="2">Uncharacterized protein</fullName>
    </submittedName>
</protein>